<dbReference type="Pfam" id="PF03941">
    <property type="entry name" value="INCENP_ARK-bind"/>
    <property type="match status" value="1"/>
</dbReference>
<feature type="compositionally biased region" description="Acidic residues" evidence="8">
    <location>
        <begin position="1256"/>
        <end position="1266"/>
    </location>
</feature>
<evidence type="ECO:0000256" key="6">
    <source>
        <dbReference type="ARBA" id="ARBA00023212"/>
    </source>
</evidence>
<keyword evidence="6" id="KW-0206">Cytoskeleton</keyword>
<feature type="domain" description="Inner centromere protein ARK-binding" evidence="9">
    <location>
        <begin position="1251"/>
        <end position="1305"/>
    </location>
</feature>
<organism evidence="10 11">
    <name type="scientific">Hyaloscypha bicolor E</name>
    <dbReference type="NCBI Taxonomy" id="1095630"/>
    <lineage>
        <taxon>Eukaryota</taxon>
        <taxon>Fungi</taxon>
        <taxon>Dikarya</taxon>
        <taxon>Ascomycota</taxon>
        <taxon>Pezizomycotina</taxon>
        <taxon>Leotiomycetes</taxon>
        <taxon>Helotiales</taxon>
        <taxon>Hyaloscyphaceae</taxon>
        <taxon>Hyaloscypha</taxon>
        <taxon>Hyaloscypha bicolor</taxon>
    </lineage>
</organism>
<dbReference type="PANTHER" id="PTHR13142">
    <property type="entry name" value="INNER CENTROMERE PROTEIN"/>
    <property type="match status" value="1"/>
</dbReference>
<feature type="compositionally biased region" description="Low complexity" evidence="8">
    <location>
        <begin position="1229"/>
        <end position="1239"/>
    </location>
</feature>
<dbReference type="PANTHER" id="PTHR13142:SF1">
    <property type="entry name" value="INNER CENTROMERE PROTEIN"/>
    <property type="match status" value="1"/>
</dbReference>
<evidence type="ECO:0000256" key="8">
    <source>
        <dbReference type="SAM" id="MobiDB-lite"/>
    </source>
</evidence>
<feature type="compositionally biased region" description="Low complexity" evidence="8">
    <location>
        <begin position="901"/>
        <end position="924"/>
    </location>
</feature>
<comment type="similarity">
    <text evidence="3">Belongs to the INCENP family.</text>
</comment>
<feature type="region of interest" description="Disordered" evidence="8">
    <location>
        <begin position="636"/>
        <end position="724"/>
    </location>
</feature>
<feature type="compositionally biased region" description="Polar residues" evidence="8">
    <location>
        <begin position="585"/>
        <end position="612"/>
    </location>
</feature>
<feature type="compositionally biased region" description="Acidic residues" evidence="8">
    <location>
        <begin position="387"/>
        <end position="398"/>
    </location>
</feature>
<proteinExistence type="inferred from homology"/>
<protein>
    <recommendedName>
        <fullName evidence="9">Inner centromere protein ARK-binding domain-containing protein</fullName>
    </recommendedName>
</protein>
<feature type="compositionally biased region" description="Polar residues" evidence="8">
    <location>
        <begin position="554"/>
        <end position="570"/>
    </location>
</feature>
<dbReference type="RefSeq" id="XP_024727579.1">
    <property type="nucleotide sequence ID" value="XM_024877522.1"/>
</dbReference>
<dbReference type="OrthoDB" id="6123at2759"/>
<dbReference type="InParanoid" id="A0A2J6SIS7"/>
<feature type="compositionally biased region" description="Polar residues" evidence="8">
    <location>
        <begin position="861"/>
        <end position="873"/>
    </location>
</feature>
<feature type="compositionally biased region" description="Polar residues" evidence="8">
    <location>
        <begin position="1070"/>
        <end position="1080"/>
    </location>
</feature>
<feature type="compositionally biased region" description="Basic and acidic residues" evidence="8">
    <location>
        <begin position="925"/>
        <end position="1011"/>
    </location>
</feature>
<feature type="compositionally biased region" description="Basic and acidic residues" evidence="8">
    <location>
        <begin position="460"/>
        <end position="475"/>
    </location>
</feature>
<feature type="compositionally biased region" description="Basic and acidic residues" evidence="8">
    <location>
        <begin position="702"/>
        <end position="724"/>
    </location>
</feature>
<gene>
    <name evidence="10" type="ORF">K444DRAFT_576343</name>
</gene>
<reference evidence="10 11" key="1">
    <citation type="submission" date="2016-04" db="EMBL/GenBank/DDBJ databases">
        <title>A degradative enzymes factory behind the ericoid mycorrhizal symbiosis.</title>
        <authorList>
            <consortium name="DOE Joint Genome Institute"/>
            <person name="Martino E."/>
            <person name="Morin E."/>
            <person name="Grelet G."/>
            <person name="Kuo A."/>
            <person name="Kohler A."/>
            <person name="Daghino S."/>
            <person name="Barry K."/>
            <person name="Choi C."/>
            <person name="Cichocki N."/>
            <person name="Clum A."/>
            <person name="Copeland A."/>
            <person name="Hainaut M."/>
            <person name="Haridas S."/>
            <person name="Labutti K."/>
            <person name="Lindquist E."/>
            <person name="Lipzen A."/>
            <person name="Khouja H.-R."/>
            <person name="Murat C."/>
            <person name="Ohm R."/>
            <person name="Olson A."/>
            <person name="Spatafora J."/>
            <person name="Veneault-Fourrey C."/>
            <person name="Henrissat B."/>
            <person name="Grigoriev I."/>
            <person name="Martin F."/>
            <person name="Perotto S."/>
        </authorList>
    </citation>
    <scope>NUCLEOTIDE SEQUENCE [LARGE SCALE GENOMIC DNA]</scope>
    <source>
        <strain evidence="10 11">E</strain>
    </source>
</reference>
<feature type="compositionally biased region" description="Polar residues" evidence="8">
    <location>
        <begin position="1100"/>
        <end position="1111"/>
    </location>
</feature>
<feature type="compositionally biased region" description="Basic and acidic residues" evidence="8">
    <location>
        <begin position="228"/>
        <end position="238"/>
    </location>
</feature>
<feature type="compositionally biased region" description="Basic and acidic residues" evidence="8">
    <location>
        <begin position="764"/>
        <end position="778"/>
    </location>
</feature>
<feature type="region of interest" description="Disordered" evidence="8">
    <location>
        <begin position="808"/>
        <end position="1299"/>
    </location>
</feature>
<feature type="region of interest" description="Disordered" evidence="8">
    <location>
        <begin position="764"/>
        <end position="791"/>
    </location>
</feature>
<evidence type="ECO:0000256" key="7">
    <source>
        <dbReference type="ARBA" id="ARBA00023242"/>
    </source>
</evidence>
<feature type="compositionally biased region" description="Low complexity" evidence="8">
    <location>
        <begin position="636"/>
        <end position="648"/>
    </location>
</feature>
<accession>A0A2J6SIS7</accession>
<feature type="compositionally biased region" description="Basic and acidic residues" evidence="8">
    <location>
        <begin position="513"/>
        <end position="525"/>
    </location>
</feature>
<dbReference type="GO" id="GO:0005819">
    <property type="term" value="C:spindle"/>
    <property type="evidence" value="ECO:0007669"/>
    <property type="project" value="UniProtKB-SubCell"/>
</dbReference>
<dbReference type="GO" id="GO:0007059">
    <property type="term" value="P:chromosome segregation"/>
    <property type="evidence" value="ECO:0007669"/>
    <property type="project" value="UniProtKB-KW"/>
</dbReference>
<feature type="compositionally biased region" description="Basic and acidic residues" evidence="8">
    <location>
        <begin position="536"/>
        <end position="546"/>
    </location>
</feature>
<keyword evidence="5" id="KW-0159">Chromosome partition</keyword>
<dbReference type="STRING" id="1095630.A0A2J6SIS7"/>
<sequence length="1357" mass="149252">MATMRANPRLQVGSTSWITEERTAALQLVNAEAEEFSFSARNDVDWLNEHMAEIFSKNQVNVAEIFKTPGKLRGKTPRTARKANPLEARPPLSDVFSATPRGVPSPFKQAHFERSVATFQVAEDLPTPEEEEPVLSATEPAQPSPPKPPVHNTQDSGYHGSQADEAAYHIQPAAHQPTPRVSPARVSLKSPPKAPETIESEDDDTNVVILGRDSEERETTATDGSFHSAKEEQTRKLAEVAPEPEVDKPSHELEQISHPVLESPLQNRYQPPPSPQKHSPARPTPAKCSPPKPLPVPVEQLSQPLSVEEDEQMHDVQSPSEGSSPIRPIRKKSSFSFASLPAREPLTTKQSIGNRVSRTSHIDPSRTSYFGRLTGGKSLGNARQEDRDEDDMDIDELNGPEARDDTDSKMTRLHNKTSTQRLQDQISMLGKSQSNVRPSKSIANAAPVQPEPVQASHPPTTHETRQKSPLRKERPPPTPGAFPEDEDSWIGPPNAAAAEPSIFSPRPQMPKSHSTDVMEGIHGKDSIGGAQFNIPKRGDQHRKSPVREPVIPERTTSTLGHIKSVSTSVLRSPKKAGSPGHKQAISVSNPNPSIGSNELESTTPPKSPSRSYRGSPLKAAKDKFSSILKTSRGLFASSAAVSAEAKSSTLSPVSTRLGINHAPSFEDIVSQSSKSPSYPSLDHHNERVPDSPGKASSRKTRASTEREERRKHEEAREAKEAKEALKMADQLEKARMKVKEEARVFHLEKERVVAMQKEVAARKEKEAQAKASHVEVPRATRTSPRKTKAQLEAEGIAAAAASVDELAGRDVEMSDASHAMPPPAIPRPKSQIGRPGAKRPLKPAKEPHTKAKPPTVIRVDTGSQRGHQYHPSNSTLAASLQDSLASSQQPTPSQGLRHKASTSSIQSKASTSSFKSAATKALEAAAKKKEQDELAAQRKKEAKMEIERQRAVIKEEERRKEEQQRRQEAERMKELQREKERAAAAADAKKAASRQAIEKRRLEMEKAKETRAPPPAVRPQPSGDLTHAMLQEKALPPVPVPRAELAQSKPPRMVNAPAQRPQPQEDLGRSVSSTLQNTTKAPPKRPLQQESEDHHLRPTIQRNGPSYQHNEQQSKRRKTSQEFDDDEDMTEPQPKMTAPPIRQSSSRPKEMQTKSLFPSGYAPAPAAGNLQRSTLISQHNMNQAKATHPMDMAQVSKAPIPFASSSNQVHNQNHKTPARPGAPNGGAKSGAKSAAKSSPRYQNGENIELPEIHTDSEDEDSADDNFDAPSWTDSPALRKAIARQEPIDPATIFGQPGPLNMEEVFSKSKDRWHKFRARTSSANWTGQDRLTEDEVRRDLEGRDRVRRQGGWTYDSMV</sequence>
<evidence type="ECO:0000256" key="3">
    <source>
        <dbReference type="ARBA" id="ARBA00010042"/>
    </source>
</evidence>
<keyword evidence="7" id="KW-0539">Nucleus</keyword>
<dbReference type="Proteomes" id="UP000235371">
    <property type="component" value="Unassembled WGS sequence"/>
</dbReference>
<name>A0A2J6SIS7_9HELO</name>
<evidence type="ECO:0000256" key="4">
    <source>
        <dbReference type="ARBA" id="ARBA00022490"/>
    </source>
</evidence>
<evidence type="ECO:0000259" key="9">
    <source>
        <dbReference type="Pfam" id="PF03941"/>
    </source>
</evidence>
<dbReference type="GeneID" id="36585599"/>
<feature type="region of interest" description="Disordered" evidence="8">
    <location>
        <begin position="125"/>
        <end position="619"/>
    </location>
</feature>
<evidence type="ECO:0000256" key="2">
    <source>
        <dbReference type="ARBA" id="ARBA00004186"/>
    </source>
</evidence>
<feature type="compositionally biased region" description="Basic and acidic residues" evidence="8">
    <location>
        <begin position="401"/>
        <end position="410"/>
    </location>
</feature>
<feature type="compositionally biased region" description="Polar residues" evidence="8">
    <location>
        <begin position="416"/>
        <end position="442"/>
    </location>
</feature>
<feature type="compositionally biased region" description="Basic and acidic residues" evidence="8">
    <location>
        <begin position="245"/>
        <end position="255"/>
    </location>
</feature>
<feature type="compositionally biased region" description="Polar residues" evidence="8">
    <location>
        <begin position="347"/>
        <end position="359"/>
    </location>
</feature>
<dbReference type="InterPro" id="IPR005635">
    <property type="entry name" value="Inner_centromere_prot_ARK-bd"/>
</dbReference>
<keyword evidence="4" id="KW-0963">Cytoplasm</keyword>
<comment type="subcellular location">
    <subcellularLocation>
        <location evidence="2">Cytoplasm</location>
        <location evidence="2">Cytoskeleton</location>
        <location evidence="2">Spindle</location>
    </subcellularLocation>
    <subcellularLocation>
        <location evidence="1">Nucleus</location>
    </subcellularLocation>
</comment>
<evidence type="ECO:0000256" key="5">
    <source>
        <dbReference type="ARBA" id="ARBA00022829"/>
    </source>
</evidence>
<dbReference type="GO" id="GO:0005634">
    <property type="term" value="C:nucleus"/>
    <property type="evidence" value="ECO:0007669"/>
    <property type="project" value="UniProtKB-SubCell"/>
</dbReference>
<feature type="compositionally biased region" description="Low complexity" evidence="8">
    <location>
        <begin position="670"/>
        <end position="680"/>
    </location>
</feature>
<evidence type="ECO:0000313" key="11">
    <source>
        <dbReference type="Proteomes" id="UP000235371"/>
    </source>
</evidence>
<evidence type="ECO:0000256" key="1">
    <source>
        <dbReference type="ARBA" id="ARBA00004123"/>
    </source>
</evidence>
<keyword evidence="11" id="KW-1185">Reference proteome</keyword>
<evidence type="ECO:0000313" key="10">
    <source>
        <dbReference type="EMBL" id="PMD50675.1"/>
    </source>
</evidence>
<dbReference type="EMBL" id="KZ613913">
    <property type="protein sequence ID" value="PMD50675.1"/>
    <property type="molecule type" value="Genomic_DNA"/>
</dbReference>
<feature type="region of interest" description="Disordered" evidence="8">
    <location>
        <begin position="71"/>
        <end position="98"/>
    </location>
</feature>
<feature type="compositionally biased region" description="Low complexity" evidence="8">
    <location>
        <begin position="874"/>
        <end position="889"/>
    </location>
</feature>
<feature type="compositionally biased region" description="Basic residues" evidence="8">
    <location>
        <begin position="71"/>
        <end position="81"/>
    </location>
</feature>
<feature type="compositionally biased region" description="Polar residues" evidence="8">
    <location>
        <begin position="1170"/>
        <end position="1185"/>
    </location>
</feature>